<dbReference type="InterPro" id="IPR016166">
    <property type="entry name" value="FAD-bd_PCMH"/>
</dbReference>
<keyword evidence="5" id="KW-0560">Oxidoreductase</keyword>
<name>A0A4R6S2A6_LABRH</name>
<dbReference type="SUPFAM" id="SSF56176">
    <property type="entry name" value="FAD-binding/transporter-associated domain-like"/>
    <property type="match status" value="1"/>
</dbReference>
<dbReference type="AlphaFoldDB" id="A0A4R6S2A6"/>
<proteinExistence type="inferred from homology"/>
<dbReference type="Gene3D" id="3.40.462.10">
    <property type="entry name" value="FAD-linked oxidases, C-terminal domain"/>
    <property type="match status" value="1"/>
</dbReference>
<dbReference type="InterPro" id="IPR016167">
    <property type="entry name" value="FAD-bd_PCMH_sub1"/>
</dbReference>
<dbReference type="PROSITE" id="PS51318">
    <property type="entry name" value="TAT"/>
    <property type="match status" value="1"/>
</dbReference>
<dbReference type="InterPro" id="IPR050432">
    <property type="entry name" value="FAD-linked_Oxidoreductases_BP"/>
</dbReference>
<evidence type="ECO:0000256" key="5">
    <source>
        <dbReference type="ARBA" id="ARBA00023002"/>
    </source>
</evidence>
<dbReference type="PROSITE" id="PS51387">
    <property type="entry name" value="FAD_PCMH"/>
    <property type="match status" value="1"/>
</dbReference>
<dbReference type="PROSITE" id="PS00862">
    <property type="entry name" value="OX2_COVAL_FAD"/>
    <property type="match status" value="1"/>
</dbReference>
<protein>
    <submittedName>
        <fullName evidence="7">FAD/FMN-containing dehydrogenase</fullName>
    </submittedName>
</protein>
<dbReference type="PANTHER" id="PTHR13878:SF53">
    <property type="entry name" value="CYTOKININ DEHYDROGENASE 6"/>
    <property type="match status" value="1"/>
</dbReference>
<sequence>MSERVGRRRFLAGTAVAATVVAFDPVFGWVAEADPRTDGAIAVPGLDGELVTDPASLAEAADDYGHIVHRTPIAVLRPASVHDVQVMVRYADRHGLKVAMRGQGHSTFGQAQVKGGVVIDSRTLATIHDISPRGAVVDAGVQWLDLARAATAKGLTPPVFTDYLGLSVGGTLSVGGVGGATSHHGLQVDNALELQVVTGQGDLVTCSASCNAELFRAVLGGLGQFGIIVRATVKVIPAKTTARVYHLNYADVAKLTAAQRIALADGRFDYLEGSVNAVEGGGWSYQLEGLVYYTAPDAPDDAAKVAGLPAPTSSDISEVTYFDWLNRIYALVEQLKQFGFPSPWLNLYLPGDATDRYVADTMASLTTADTGGGPILLYPIKTNLLTRPNVEVPDTPIAFLFAILRLAADPALVDPMVKSNRALYEKARACGGKLYPVSAVPMSPVDWVQHYGGDYPRFAADKALFDPRHTLTPGQGIFGA</sequence>
<dbReference type="InterPro" id="IPR016169">
    <property type="entry name" value="FAD-bd_PCMH_sub2"/>
</dbReference>
<dbReference type="InterPro" id="IPR015345">
    <property type="entry name" value="Cytokinin_DH_FAD/cytokin-bd"/>
</dbReference>
<dbReference type="Gene3D" id="3.30.43.10">
    <property type="entry name" value="Uridine Diphospho-n-acetylenolpyruvylglucosamine Reductase, domain 2"/>
    <property type="match status" value="1"/>
</dbReference>
<feature type="domain" description="FAD-binding PCMH-type" evidence="6">
    <location>
        <begin position="68"/>
        <end position="238"/>
    </location>
</feature>
<gene>
    <name evidence="7" type="ORF">EV186_10675</name>
</gene>
<comment type="cofactor">
    <cofactor evidence="1">
        <name>FAD</name>
        <dbReference type="ChEBI" id="CHEBI:57692"/>
    </cofactor>
</comment>
<dbReference type="GO" id="GO:0009690">
    <property type="term" value="P:cytokinin metabolic process"/>
    <property type="evidence" value="ECO:0007669"/>
    <property type="project" value="InterPro"/>
</dbReference>
<evidence type="ECO:0000256" key="1">
    <source>
        <dbReference type="ARBA" id="ARBA00001974"/>
    </source>
</evidence>
<dbReference type="Pfam" id="PF01565">
    <property type="entry name" value="FAD_binding_4"/>
    <property type="match status" value="1"/>
</dbReference>
<comment type="caution">
    <text evidence="7">The sequence shown here is derived from an EMBL/GenBank/DDBJ whole genome shotgun (WGS) entry which is preliminary data.</text>
</comment>
<dbReference type="InterPro" id="IPR006093">
    <property type="entry name" value="Oxy_OxRdtase_FAD_BS"/>
</dbReference>
<dbReference type="InterPro" id="IPR006311">
    <property type="entry name" value="TAT_signal"/>
</dbReference>
<keyword evidence="4" id="KW-0274">FAD</keyword>
<dbReference type="Proteomes" id="UP000295444">
    <property type="component" value="Unassembled WGS sequence"/>
</dbReference>
<dbReference type="Pfam" id="PF09265">
    <property type="entry name" value="Cytokin-bind"/>
    <property type="match status" value="1"/>
</dbReference>
<dbReference type="GO" id="GO:0071949">
    <property type="term" value="F:FAD binding"/>
    <property type="evidence" value="ECO:0007669"/>
    <property type="project" value="InterPro"/>
</dbReference>
<organism evidence="7 8">
    <name type="scientific">Labedaea rhizosphaerae</name>
    <dbReference type="NCBI Taxonomy" id="598644"/>
    <lineage>
        <taxon>Bacteria</taxon>
        <taxon>Bacillati</taxon>
        <taxon>Actinomycetota</taxon>
        <taxon>Actinomycetes</taxon>
        <taxon>Pseudonocardiales</taxon>
        <taxon>Pseudonocardiaceae</taxon>
        <taxon>Labedaea</taxon>
    </lineage>
</organism>
<keyword evidence="8" id="KW-1185">Reference proteome</keyword>
<dbReference type="InterPro" id="IPR036318">
    <property type="entry name" value="FAD-bd_PCMH-like_sf"/>
</dbReference>
<reference evidence="7 8" key="1">
    <citation type="submission" date="2019-03" db="EMBL/GenBank/DDBJ databases">
        <title>Genomic Encyclopedia of Type Strains, Phase IV (KMG-IV): sequencing the most valuable type-strain genomes for metagenomic binning, comparative biology and taxonomic classification.</title>
        <authorList>
            <person name="Goeker M."/>
        </authorList>
    </citation>
    <scope>NUCLEOTIDE SEQUENCE [LARGE SCALE GENOMIC DNA]</scope>
    <source>
        <strain evidence="7 8">DSM 45361</strain>
    </source>
</reference>
<dbReference type="EMBL" id="SNXZ01000006">
    <property type="protein sequence ID" value="TDP93681.1"/>
    <property type="molecule type" value="Genomic_DNA"/>
</dbReference>
<evidence type="ECO:0000259" key="6">
    <source>
        <dbReference type="PROSITE" id="PS51387"/>
    </source>
</evidence>
<dbReference type="GO" id="GO:0019139">
    <property type="term" value="F:cytokinin dehydrogenase activity"/>
    <property type="evidence" value="ECO:0007669"/>
    <property type="project" value="InterPro"/>
</dbReference>
<evidence type="ECO:0000313" key="7">
    <source>
        <dbReference type="EMBL" id="TDP93681.1"/>
    </source>
</evidence>
<accession>A0A4R6S2A6</accession>
<keyword evidence="3" id="KW-0285">Flavoprotein</keyword>
<dbReference type="InterPro" id="IPR016170">
    <property type="entry name" value="Cytok_DH_C_sf"/>
</dbReference>
<dbReference type="InterPro" id="IPR006094">
    <property type="entry name" value="Oxid_FAD_bind_N"/>
</dbReference>
<dbReference type="PANTHER" id="PTHR13878">
    <property type="entry name" value="GULONOLACTONE OXIDASE"/>
    <property type="match status" value="1"/>
</dbReference>
<evidence type="ECO:0000256" key="4">
    <source>
        <dbReference type="ARBA" id="ARBA00022827"/>
    </source>
</evidence>
<evidence type="ECO:0000256" key="3">
    <source>
        <dbReference type="ARBA" id="ARBA00022630"/>
    </source>
</evidence>
<dbReference type="InterPro" id="IPR016164">
    <property type="entry name" value="FAD-linked_Oxase-like_C"/>
</dbReference>
<dbReference type="RefSeq" id="WP_133852704.1">
    <property type="nucleotide sequence ID" value="NZ_SNXZ01000006.1"/>
</dbReference>
<evidence type="ECO:0000313" key="8">
    <source>
        <dbReference type="Proteomes" id="UP000295444"/>
    </source>
</evidence>
<dbReference type="Gene3D" id="3.30.465.10">
    <property type="match status" value="1"/>
</dbReference>
<comment type="similarity">
    <text evidence="2">Belongs to the oxygen-dependent FAD-linked oxidoreductase family.</text>
</comment>
<evidence type="ECO:0000256" key="2">
    <source>
        <dbReference type="ARBA" id="ARBA00005466"/>
    </source>
</evidence>
<dbReference type="OrthoDB" id="6278354at2"/>
<dbReference type="SUPFAM" id="SSF55103">
    <property type="entry name" value="FAD-linked oxidases, C-terminal domain"/>
    <property type="match status" value="1"/>
</dbReference>